<comment type="caution">
    <text evidence="1">The sequence shown here is derived from an EMBL/GenBank/DDBJ whole genome shotgun (WGS) entry which is preliminary data.</text>
</comment>
<dbReference type="EMBL" id="WWCJ01000010">
    <property type="protein sequence ID" value="MYN03644.1"/>
    <property type="molecule type" value="Genomic_DNA"/>
</dbReference>
<reference evidence="1 2" key="1">
    <citation type="submission" date="2019-12" db="EMBL/GenBank/DDBJ databases">
        <title>Novel species isolated from a subtropical stream in China.</title>
        <authorList>
            <person name="Lu H."/>
        </authorList>
    </citation>
    <scope>NUCLEOTIDE SEQUENCE [LARGE SCALE GENOMIC DNA]</scope>
    <source>
        <strain evidence="1 2">DS3</strain>
    </source>
</reference>
<dbReference type="NCBIfam" id="TIGR01409">
    <property type="entry name" value="TAT_signal_seq"/>
    <property type="match status" value="1"/>
</dbReference>
<dbReference type="InterPro" id="IPR019546">
    <property type="entry name" value="TAT_signal_bac_arc"/>
</dbReference>
<gene>
    <name evidence="1" type="ORF">GTP41_16230</name>
</gene>
<evidence type="ECO:0000313" key="2">
    <source>
        <dbReference type="Proteomes" id="UP000448575"/>
    </source>
</evidence>
<evidence type="ECO:0000313" key="1">
    <source>
        <dbReference type="EMBL" id="MYN03644.1"/>
    </source>
</evidence>
<feature type="non-terminal residue" evidence="1">
    <location>
        <position position="31"/>
    </location>
</feature>
<organism evidence="1 2">
    <name type="scientific">Pseudoduganella guangdongensis</name>
    <dbReference type="NCBI Taxonomy" id="2692179"/>
    <lineage>
        <taxon>Bacteria</taxon>
        <taxon>Pseudomonadati</taxon>
        <taxon>Pseudomonadota</taxon>
        <taxon>Betaproteobacteria</taxon>
        <taxon>Burkholderiales</taxon>
        <taxon>Oxalobacteraceae</taxon>
        <taxon>Telluria group</taxon>
        <taxon>Pseudoduganella</taxon>
    </lineage>
</organism>
<proteinExistence type="predicted"/>
<accession>A0A6N9HJA9</accession>
<sequence>MRRQFLKAAGALLAAAALPCAGADVARAAEG</sequence>
<dbReference type="PROSITE" id="PS51318">
    <property type="entry name" value="TAT"/>
    <property type="match status" value="1"/>
</dbReference>
<dbReference type="InterPro" id="IPR006311">
    <property type="entry name" value="TAT_signal"/>
</dbReference>
<dbReference type="Pfam" id="PF10518">
    <property type="entry name" value="TAT_signal"/>
    <property type="match status" value="1"/>
</dbReference>
<dbReference type="Proteomes" id="UP000448575">
    <property type="component" value="Unassembled WGS sequence"/>
</dbReference>
<dbReference type="AlphaFoldDB" id="A0A6N9HJA9"/>
<name>A0A6N9HJA9_9BURK</name>
<keyword evidence="2" id="KW-1185">Reference proteome</keyword>
<protein>
    <submittedName>
        <fullName evidence="1">Twin-arginine translocation signal domain-containing protein</fullName>
    </submittedName>
</protein>